<evidence type="ECO:0000313" key="3">
    <source>
        <dbReference type="Proteomes" id="UP000648257"/>
    </source>
</evidence>
<feature type="domain" description="Serine aminopeptidase S33" evidence="1">
    <location>
        <begin position="37"/>
        <end position="268"/>
    </location>
</feature>
<dbReference type="PANTHER" id="PTHR11614">
    <property type="entry name" value="PHOSPHOLIPASE-RELATED"/>
    <property type="match status" value="1"/>
</dbReference>
<reference evidence="2 3" key="1">
    <citation type="submission" date="2020-08" db="EMBL/GenBank/DDBJ databases">
        <title>Novel species isolated from subtropical streams in China.</title>
        <authorList>
            <person name="Lu H."/>
        </authorList>
    </citation>
    <scope>NUCLEOTIDE SEQUENCE [LARGE SCALE GENOMIC DNA]</scope>
    <source>
        <strain evidence="2 3">KACC 16656</strain>
    </source>
</reference>
<dbReference type="Gene3D" id="3.40.50.1820">
    <property type="entry name" value="alpha/beta hydrolase"/>
    <property type="match status" value="1"/>
</dbReference>
<sequence>MTAHVEHTEEFFIKALDGTSLFIRDWHVNNSENAPGIVIMHGLGEHSGRYVHIARFFNTLGFKVRHFDQRGHGQSGGNRGDVPDIDAILRDTRLVINDFSKHLKRSPFILAHSMGGLFATRFALEGLTPLSGLILSSPAFSVHTSRLEKLLFKISRVLIPHLGVGHGTNGRYLSHDSEVVTAYQNDPLVHARISACLFQSMLAAMQYVKDHATELKIPTLLLIADGDVVVNPQGAKNFVTQLSTSSNAHYLKTQIYPGFYHEVFNELEALRVFDDVRVWLDEHNFIPDRQSKIDV</sequence>
<accession>A0ABR6X4E4</accession>
<evidence type="ECO:0000259" key="1">
    <source>
        <dbReference type="Pfam" id="PF12146"/>
    </source>
</evidence>
<dbReference type="Proteomes" id="UP000648257">
    <property type="component" value="Unassembled WGS sequence"/>
</dbReference>
<protein>
    <submittedName>
        <fullName evidence="2">Lysophospholipase</fullName>
    </submittedName>
</protein>
<dbReference type="InterPro" id="IPR029058">
    <property type="entry name" value="AB_hydrolase_fold"/>
</dbReference>
<comment type="caution">
    <text evidence="2">The sequence shown here is derived from an EMBL/GenBank/DDBJ whole genome shotgun (WGS) entry which is preliminary data.</text>
</comment>
<proteinExistence type="predicted"/>
<evidence type="ECO:0000313" key="2">
    <source>
        <dbReference type="EMBL" id="MBC3807720.1"/>
    </source>
</evidence>
<dbReference type="Pfam" id="PF12146">
    <property type="entry name" value="Hydrolase_4"/>
    <property type="match status" value="1"/>
</dbReference>
<name>A0ABR6X4E4_9BURK</name>
<gene>
    <name evidence="2" type="ORF">H8K52_10225</name>
</gene>
<organism evidence="2 3">
    <name type="scientific">Undibacterium seohonense</name>
    <dbReference type="NCBI Taxonomy" id="1344950"/>
    <lineage>
        <taxon>Bacteria</taxon>
        <taxon>Pseudomonadati</taxon>
        <taxon>Pseudomonadota</taxon>
        <taxon>Betaproteobacteria</taxon>
        <taxon>Burkholderiales</taxon>
        <taxon>Oxalobacteraceae</taxon>
        <taxon>Undibacterium</taxon>
    </lineage>
</organism>
<dbReference type="RefSeq" id="WP_186922801.1">
    <property type="nucleotide sequence ID" value="NZ_JACOFW010000009.1"/>
</dbReference>
<keyword evidence="3" id="KW-1185">Reference proteome</keyword>
<dbReference type="InterPro" id="IPR051044">
    <property type="entry name" value="MAG_DAG_Lipase"/>
</dbReference>
<dbReference type="SUPFAM" id="SSF53474">
    <property type="entry name" value="alpha/beta-Hydrolases"/>
    <property type="match status" value="1"/>
</dbReference>
<dbReference type="EMBL" id="JACOFW010000009">
    <property type="protein sequence ID" value="MBC3807720.1"/>
    <property type="molecule type" value="Genomic_DNA"/>
</dbReference>
<dbReference type="InterPro" id="IPR022742">
    <property type="entry name" value="Hydrolase_4"/>
</dbReference>